<dbReference type="SUPFAM" id="SSF52540">
    <property type="entry name" value="P-loop containing nucleoside triphosphate hydrolases"/>
    <property type="match status" value="1"/>
</dbReference>
<keyword evidence="4" id="KW-0547">Nucleotide-binding</keyword>
<dbReference type="InterPro" id="IPR004606">
    <property type="entry name" value="Mop_domain"/>
</dbReference>
<dbReference type="InterPro" id="IPR050334">
    <property type="entry name" value="Molybdenum_import_ModC"/>
</dbReference>
<evidence type="ECO:0000256" key="7">
    <source>
        <dbReference type="ARBA" id="ARBA00023136"/>
    </source>
</evidence>
<dbReference type="InterPro" id="IPR003593">
    <property type="entry name" value="AAA+_ATPase"/>
</dbReference>
<dbReference type="GO" id="GO:0016887">
    <property type="term" value="F:ATP hydrolysis activity"/>
    <property type="evidence" value="ECO:0007669"/>
    <property type="project" value="InterPro"/>
</dbReference>
<reference evidence="12 13" key="1">
    <citation type="submission" date="2019-03" db="EMBL/GenBank/DDBJ databases">
        <title>Genomic Encyclopedia of Type Strains, Phase IV (KMG-IV): sequencing the most valuable type-strain genomes for metagenomic binning, comparative biology and taxonomic classification.</title>
        <authorList>
            <person name="Goeker M."/>
        </authorList>
    </citation>
    <scope>NUCLEOTIDE SEQUENCE [LARGE SCALE GENOMIC DNA]</scope>
    <source>
        <strain evidence="12 13">DSM 44496</strain>
    </source>
</reference>
<dbReference type="EMBL" id="SNXK01000006">
    <property type="protein sequence ID" value="TDP32544.1"/>
    <property type="molecule type" value="Genomic_DNA"/>
</dbReference>
<evidence type="ECO:0000256" key="5">
    <source>
        <dbReference type="ARBA" id="ARBA00022840"/>
    </source>
</evidence>
<dbReference type="InterPro" id="IPR017871">
    <property type="entry name" value="ABC_transporter-like_CS"/>
</dbReference>
<evidence type="ECO:0000313" key="12">
    <source>
        <dbReference type="EMBL" id="TDP32544.1"/>
    </source>
</evidence>
<feature type="compositionally biased region" description="Low complexity" evidence="9">
    <location>
        <begin position="26"/>
        <end position="40"/>
    </location>
</feature>
<evidence type="ECO:0000256" key="9">
    <source>
        <dbReference type="SAM" id="MobiDB-lite"/>
    </source>
</evidence>
<accession>A0A4R6P412</accession>
<dbReference type="SUPFAM" id="SSF50331">
    <property type="entry name" value="MOP-like"/>
    <property type="match status" value="1"/>
</dbReference>
<feature type="domain" description="Mop" evidence="11">
    <location>
        <begin position="361"/>
        <end position="427"/>
    </location>
</feature>
<keyword evidence="5 12" id="KW-0067">ATP-binding</keyword>
<protein>
    <submittedName>
        <fullName evidence="12">Molybdate transport system ATP-binding protein</fullName>
    </submittedName>
</protein>
<evidence type="ECO:0000256" key="8">
    <source>
        <dbReference type="PROSITE-ProRule" id="PRU01213"/>
    </source>
</evidence>
<name>A0A4R6P412_NOCIG</name>
<evidence type="ECO:0000313" key="13">
    <source>
        <dbReference type="Proteomes" id="UP000295087"/>
    </source>
</evidence>
<gene>
    <name evidence="12" type="ORF">DFR75_106340</name>
</gene>
<dbReference type="Gene3D" id="3.40.50.300">
    <property type="entry name" value="P-loop containing nucleotide triphosphate hydrolases"/>
    <property type="match status" value="1"/>
</dbReference>
<keyword evidence="6" id="KW-1278">Translocase</keyword>
<feature type="region of interest" description="Disordered" evidence="9">
    <location>
        <begin position="308"/>
        <end position="330"/>
    </location>
</feature>
<dbReference type="SMART" id="SM00382">
    <property type="entry name" value="AAA"/>
    <property type="match status" value="1"/>
</dbReference>
<dbReference type="GO" id="GO:0015689">
    <property type="term" value="P:molybdate ion transport"/>
    <property type="evidence" value="ECO:0007669"/>
    <property type="project" value="InterPro"/>
</dbReference>
<evidence type="ECO:0000256" key="3">
    <source>
        <dbReference type="ARBA" id="ARBA00022505"/>
    </source>
</evidence>
<dbReference type="InterPro" id="IPR003439">
    <property type="entry name" value="ABC_transporter-like_ATP-bd"/>
</dbReference>
<dbReference type="Proteomes" id="UP000295087">
    <property type="component" value="Unassembled WGS sequence"/>
</dbReference>
<keyword evidence="7" id="KW-0472">Membrane</keyword>
<dbReference type="PROSITE" id="PS51866">
    <property type="entry name" value="MOP"/>
    <property type="match status" value="1"/>
</dbReference>
<dbReference type="PANTHER" id="PTHR43514:SF1">
    <property type="entry name" value="SULFATE_THIOSULFATE IMPORT ATP-BINDING PROTEIN CYSA"/>
    <property type="match status" value="1"/>
</dbReference>
<proteinExistence type="predicted"/>
<organism evidence="12 13">
    <name type="scientific">Nocardia ignorata</name>
    <dbReference type="NCBI Taxonomy" id="145285"/>
    <lineage>
        <taxon>Bacteria</taxon>
        <taxon>Bacillati</taxon>
        <taxon>Actinomycetota</taxon>
        <taxon>Actinomycetes</taxon>
        <taxon>Mycobacteriales</taxon>
        <taxon>Nocardiaceae</taxon>
        <taxon>Nocardia</taxon>
    </lineage>
</organism>
<dbReference type="AlphaFoldDB" id="A0A4R6P412"/>
<dbReference type="RefSeq" id="WP_084476735.1">
    <property type="nucleotide sequence ID" value="NZ_SNXK01000006.1"/>
</dbReference>
<evidence type="ECO:0000259" key="11">
    <source>
        <dbReference type="PROSITE" id="PS51866"/>
    </source>
</evidence>
<dbReference type="GO" id="GO:0005524">
    <property type="term" value="F:ATP binding"/>
    <property type="evidence" value="ECO:0007669"/>
    <property type="project" value="UniProtKB-KW"/>
</dbReference>
<keyword evidence="2" id="KW-1003">Cell membrane</keyword>
<keyword evidence="3 8" id="KW-0500">Molybdenum</keyword>
<dbReference type="PROSITE" id="PS00211">
    <property type="entry name" value="ABC_TRANSPORTER_1"/>
    <property type="match status" value="1"/>
</dbReference>
<evidence type="ECO:0000256" key="4">
    <source>
        <dbReference type="ARBA" id="ARBA00022741"/>
    </source>
</evidence>
<dbReference type="PANTHER" id="PTHR43514">
    <property type="entry name" value="ABC TRANSPORTER I FAMILY MEMBER 10"/>
    <property type="match status" value="1"/>
</dbReference>
<evidence type="ECO:0000256" key="1">
    <source>
        <dbReference type="ARBA" id="ARBA00022448"/>
    </source>
</evidence>
<sequence>MSPHDEPRSVPSGFDPASAHHESVRSEPSSGPAGFSASAPHESSGRSSHPAGLSVAARIADRDLDLALELAPGEVLAVLGPNGAGKSSLLQVIAGLLVPDEGHVRLGADTLTDTAKDIALAPHRRGISLLAQEPLLFPHLTVAENVAFGPRSRGNRRAKAVAAEWLRAVDATHLADRYPAALSGGQAQRVALARALAVDPHLLLLDEPMSALDVDVAPAMRSLLRRVLRDPAHPRCAVLVTHDIIDAITLADRLVIVESGRIVESGQVTDVMSHPRSPFAARIAGLNLLHGTATAPRGSDPALAAVSIGSDRHGEPSPGSTEPPDDESAVDGCVVGDFTAGTRAAAVFSPAAVSVFTRPPGGSPRNVFTVDITEITDRGGIVRVRGDAPNAPGLCADLTPAAVAQLGLTVGARAYFAVKATEVRVYAC</sequence>
<feature type="domain" description="ABC transporter" evidence="10">
    <location>
        <begin position="48"/>
        <end position="284"/>
    </location>
</feature>
<dbReference type="PROSITE" id="PS50893">
    <property type="entry name" value="ABC_TRANSPORTER_2"/>
    <property type="match status" value="1"/>
</dbReference>
<evidence type="ECO:0000259" key="10">
    <source>
        <dbReference type="PROSITE" id="PS50893"/>
    </source>
</evidence>
<feature type="region of interest" description="Disordered" evidence="9">
    <location>
        <begin position="1"/>
        <end position="50"/>
    </location>
</feature>
<keyword evidence="1" id="KW-0813">Transport</keyword>
<evidence type="ECO:0000256" key="2">
    <source>
        <dbReference type="ARBA" id="ARBA00022475"/>
    </source>
</evidence>
<dbReference type="Gene3D" id="2.40.50.100">
    <property type="match status" value="1"/>
</dbReference>
<comment type="caution">
    <text evidence="12">The sequence shown here is derived from an EMBL/GenBank/DDBJ whole genome shotgun (WGS) entry which is preliminary data.</text>
</comment>
<dbReference type="InterPro" id="IPR005116">
    <property type="entry name" value="Transp-assoc_OB_typ1"/>
</dbReference>
<evidence type="ECO:0000256" key="6">
    <source>
        <dbReference type="ARBA" id="ARBA00022967"/>
    </source>
</evidence>
<dbReference type="Pfam" id="PF00005">
    <property type="entry name" value="ABC_tran"/>
    <property type="match status" value="1"/>
</dbReference>
<keyword evidence="13" id="KW-1185">Reference proteome</keyword>
<dbReference type="Pfam" id="PF03459">
    <property type="entry name" value="TOBE"/>
    <property type="match status" value="1"/>
</dbReference>
<dbReference type="InterPro" id="IPR027417">
    <property type="entry name" value="P-loop_NTPase"/>
</dbReference>
<dbReference type="InterPro" id="IPR008995">
    <property type="entry name" value="Mo/tungstate-bd_C_term_dom"/>
</dbReference>